<evidence type="ECO:0000313" key="1">
    <source>
        <dbReference type="EMBL" id="QED36536.1"/>
    </source>
</evidence>
<dbReference type="KEGG" id="anp:FK178_01865"/>
<reference evidence="1 2" key="1">
    <citation type="submission" date="2019-08" db="EMBL/GenBank/DDBJ databases">
        <title>Antarcticibacterium arcticum sp. nov., a bacterium isolated from marine sediment of the Canadian Beaufort Sea.</title>
        <authorList>
            <person name="Lee Y.M."/>
            <person name="Baek K."/>
            <person name="Lee D.-H."/>
            <person name="Shin S.C."/>
            <person name="Jin Y.K."/>
            <person name="Park Y."/>
        </authorList>
    </citation>
    <scope>NUCLEOTIDE SEQUENCE [LARGE SCALE GENOMIC DNA]</scope>
    <source>
        <strain evidence="1 2">PAMC 28998</strain>
    </source>
</reference>
<dbReference type="RefSeq" id="WP_146830441.1">
    <property type="nucleotide sequence ID" value="NZ_CP042476.1"/>
</dbReference>
<evidence type="ECO:0000313" key="2">
    <source>
        <dbReference type="Proteomes" id="UP000321954"/>
    </source>
</evidence>
<name>A0A5B8YJH8_9FLAO</name>
<organism evidence="1 2">
    <name type="scientific">Antarcticibacterium arcticum</name>
    <dbReference type="NCBI Taxonomy" id="2585771"/>
    <lineage>
        <taxon>Bacteria</taxon>
        <taxon>Pseudomonadati</taxon>
        <taxon>Bacteroidota</taxon>
        <taxon>Flavobacteriia</taxon>
        <taxon>Flavobacteriales</taxon>
        <taxon>Flavobacteriaceae</taxon>
        <taxon>Antarcticibacterium</taxon>
    </lineage>
</organism>
<keyword evidence="2" id="KW-1185">Reference proteome</keyword>
<dbReference type="AlphaFoldDB" id="A0A5B8YJH8"/>
<protein>
    <submittedName>
        <fullName evidence="1">Uncharacterized protein</fullName>
    </submittedName>
</protein>
<dbReference type="PROSITE" id="PS51257">
    <property type="entry name" value="PROKAR_LIPOPROTEIN"/>
    <property type="match status" value="1"/>
</dbReference>
<dbReference type="OrthoDB" id="1414177at2"/>
<dbReference type="Proteomes" id="UP000321954">
    <property type="component" value="Chromosome"/>
</dbReference>
<dbReference type="EMBL" id="CP042476">
    <property type="protein sequence ID" value="QED36536.1"/>
    <property type="molecule type" value="Genomic_DNA"/>
</dbReference>
<accession>A0A5B8YJH8</accession>
<sequence>MKKILLLSIIGLFIISCSVDPIESDLRESQIVEMNALSEADEVGCAGPDNSMTITYSEAAAIESWDEVRKLYLSLLAEGIFRGGEFDPTIWELINRFNDEEEGGLGEYTTWYKIDNGDCKDTVMLTVIVVADQSSPACDGFTAGADKSMTITQSEAEAIESWDEVRKLYLSMLDAGVLRNGEFDPSIWDLIRSYWEKGLGDYTTEYTITDGECTDSVLLTVTVVADEQSEPLCDGVDAGPDNSLTITYSEAVTIESWDEVRKLYLSLLANGVSRDGSFDPSIWDLIRRFNNPETGGPGDYTTEYTITAGECTDTVILTVTVIPDES</sequence>
<proteinExistence type="predicted"/>
<gene>
    <name evidence="1" type="ORF">FK178_01865</name>
</gene>